<evidence type="ECO:0000256" key="4">
    <source>
        <dbReference type="ARBA" id="ARBA00023163"/>
    </source>
</evidence>
<evidence type="ECO:0000313" key="6">
    <source>
        <dbReference type="EMBL" id="SFD22345.1"/>
    </source>
</evidence>
<evidence type="ECO:0000256" key="3">
    <source>
        <dbReference type="ARBA" id="ARBA00023125"/>
    </source>
</evidence>
<dbReference type="InterPro" id="IPR036390">
    <property type="entry name" value="WH_DNA-bd_sf"/>
</dbReference>
<organism evidence="6 7">
    <name type="scientific">Thiohalospira halophila DSM 15071</name>
    <dbReference type="NCBI Taxonomy" id="1123397"/>
    <lineage>
        <taxon>Bacteria</taxon>
        <taxon>Pseudomonadati</taxon>
        <taxon>Pseudomonadota</taxon>
        <taxon>Gammaproteobacteria</taxon>
        <taxon>Thiohalospirales</taxon>
        <taxon>Thiohalospiraceae</taxon>
        <taxon>Thiohalospira</taxon>
    </lineage>
</organism>
<dbReference type="FunFam" id="1.10.10.10:FF:000001">
    <property type="entry name" value="LysR family transcriptional regulator"/>
    <property type="match status" value="1"/>
</dbReference>
<dbReference type="InterPro" id="IPR000847">
    <property type="entry name" value="LysR_HTH_N"/>
</dbReference>
<dbReference type="InterPro" id="IPR005119">
    <property type="entry name" value="LysR_subst-bd"/>
</dbReference>
<evidence type="ECO:0000259" key="5">
    <source>
        <dbReference type="PROSITE" id="PS50931"/>
    </source>
</evidence>
<dbReference type="PANTHER" id="PTHR30126">
    <property type="entry name" value="HTH-TYPE TRANSCRIPTIONAL REGULATOR"/>
    <property type="match status" value="1"/>
</dbReference>
<keyword evidence="4" id="KW-0804">Transcription</keyword>
<dbReference type="Proteomes" id="UP000198611">
    <property type="component" value="Unassembled WGS sequence"/>
</dbReference>
<dbReference type="Gene3D" id="3.40.190.290">
    <property type="match status" value="1"/>
</dbReference>
<dbReference type="GO" id="GO:0003700">
    <property type="term" value="F:DNA-binding transcription factor activity"/>
    <property type="evidence" value="ECO:0007669"/>
    <property type="project" value="InterPro"/>
</dbReference>
<dbReference type="SUPFAM" id="SSF46785">
    <property type="entry name" value="Winged helix' DNA-binding domain"/>
    <property type="match status" value="1"/>
</dbReference>
<dbReference type="OrthoDB" id="9771171at2"/>
<dbReference type="RefSeq" id="WP_093427799.1">
    <property type="nucleotide sequence ID" value="NZ_FOMJ01000003.1"/>
</dbReference>
<dbReference type="PROSITE" id="PS50931">
    <property type="entry name" value="HTH_LYSR"/>
    <property type="match status" value="1"/>
</dbReference>
<dbReference type="AlphaFoldDB" id="A0A1I1QJY0"/>
<evidence type="ECO:0000256" key="2">
    <source>
        <dbReference type="ARBA" id="ARBA00023015"/>
    </source>
</evidence>
<feature type="domain" description="HTH lysR-type" evidence="5">
    <location>
        <begin position="1"/>
        <end position="58"/>
    </location>
</feature>
<evidence type="ECO:0000256" key="1">
    <source>
        <dbReference type="ARBA" id="ARBA00009437"/>
    </source>
</evidence>
<proteinExistence type="inferred from homology"/>
<reference evidence="6 7" key="1">
    <citation type="submission" date="2016-10" db="EMBL/GenBank/DDBJ databases">
        <authorList>
            <person name="de Groot N.N."/>
        </authorList>
    </citation>
    <scope>NUCLEOTIDE SEQUENCE [LARGE SCALE GENOMIC DNA]</scope>
    <source>
        <strain evidence="6 7">HL3</strain>
    </source>
</reference>
<accession>A0A1I1QJY0</accession>
<dbReference type="EMBL" id="FOMJ01000003">
    <property type="protein sequence ID" value="SFD22345.1"/>
    <property type="molecule type" value="Genomic_DNA"/>
</dbReference>
<dbReference type="Pfam" id="PF03466">
    <property type="entry name" value="LysR_substrate"/>
    <property type="match status" value="1"/>
</dbReference>
<dbReference type="Pfam" id="PF00126">
    <property type="entry name" value="HTH_1"/>
    <property type="match status" value="1"/>
</dbReference>
<protein>
    <submittedName>
        <fullName evidence="6">DNA-binding transcriptional regulator, LysR family</fullName>
    </submittedName>
</protein>
<dbReference type="PANTHER" id="PTHR30126:SF39">
    <property type="entry name" value="HTH-TYPE TRANSCRIPTIONAL REGULATOR CYSL"/>
    <property type="match status" value="1"/>
</dbReference>
<dbReference type="PRINTS" id="PR00039">
    <property type="entry name" value="HTHLYSR"/>
</dbReference>
<name>A0A1I1QJY0_9GAMM</name>
<keyword evidence="2" id="KW-0805">Transcription regulation</keyword>
<comment type="similarity">
    <text evidence="1">Belongs to the LysR transcriptional regulatory family.</text>
</comment>
<keyword evidence="3 6" id="KW-0238">DNA-binding</keyword>
<dbReference type="GO" id="GO:0000976">
    <property type="term" value="F:transcription cis-regulatory region binding"/>
    <property type="evidence" value="ECO:0007669"/>
    <property type="project" value="TreeGrafter"/>
</dbReference>
<sequence>MADRRLQVFHTVARLLSFTKAAEALHMTQPAVTFQVRQLEEHFNTRLFDRTHNRISLTEAGQRVFDYAERIFELYGNMENAVRDLTGAVNGVLLLGASTTIAEYMLPGLLGDFKKRYPDVGIRLKEANTDAIVSMVENNMIDLGLVEAPVANKNLAVEHCRMDPLVLICAPEHELARRTTFSLAELHQYPYICREEGSGTREVLLEALKAEGIDYRHLQVIMELGSPESIKGAVEAGMGVAILSRSTVHKELRLGTLVALELEPQVSRPFSFVHQRQKFRLRAMEELMEFARDYCRSHADPATMEEPK</sequence>
<dbReference type="InterPro" id="IPR036388">
    <property type="entry name" value="WH-like_DNA-bd_sf"/>
</dbReference>
<evidence type="ECO:0000313" key="7">
    <source>
        <dbReference type="Proteomes" id="UP000198611"/>
    </source>
</evidence>
<dbReference type="STRING" id="1123397.SAMN05660831_01135"/>
<keyword evidence="7" id="KW-1185">Reference proteome</keyword>
<dbReference type="CDD" id="cd08420">
    <property type="entry name" value="PBP2_CysL_like"/>
    <property type="match status" value="1"/>
</dbReference>
<gene>
    <name evidence="6" type="ORF">SAMN05660831_01135</name>
</gene>
<dbReference type="SUPFAM" id="SSF53850">
    <property type="entry name" value="Periplasmic binding protein-like II"/>
    <property type="match status" value="1"/>
</dbReference>
<dbReference type="Gene3D" id="1.10.10.10">
    <property type="entry name" value="Winged helix-like DNA-binding domain superfamily/Winged helix DNA-binding domain"/>
    <property type="match status" value="1"/>
</dbReference>